<feature type="region of interest" description="Disordered" evidence="1">
    <location>
        <begin position="83"/>
        <end position="121"/>
    </location>
</feature>
<dbReference type="Pfam" id="PF10263">
    <property type="entry name" value="SprT-like"/>
    <property type="match status" value="1"/>
</dbReference>
<dbReference type="SMART" id="SM00731">
    <property type="entry name" value="SprT"/>
    <property type="match status" value="1"/>
</dbReference>
<evidence type="ECO:0000256" key="1">
    <source>
        <dbReference type="SAM" id="MobiDB-lite"/>
    </source>
</evidence>
<dbReference type="EMBL" id="JADGJQ010000044">
    <property type="protein sequence ID" value="KAJ3176149.1"/>
    <property type="molecule type" value="Genomic_DNA"/>
</dbReference>
<keyword evidence="4" id="KW-1185">Reference proteome</keyword>
<feature type="compositionally biased region" description="Basic residues" evidence="1">
    <location>
        <begin position="504"/>
        <end position="515"/>
    </location>
</feature>
<feature type="region of interest" description="Disordered" evidence="1">
    <location>
        <begin position="445"/>
        <end position="477"/>
    </location>
</feature>
<organism evidence="3 4">
    <name type="scientific">Geranomyces variabilis</name>
    <dbReference type="NCBI Taxonomy" id="109894"/>
    <lineage>
        <taxon>Eukaryota</taxon>
        <taxon>Fungi</taxon>
        <taxon>Fungi incertae sedis</taxon>
        <taxon>Chytridiomycota</taxon>
        <taxon>Chytridiomycota incertae sedis</taxon>
        <taxon>Chytridiomycetes</taxon>
        <taxon>Spizellomycetales</taxon>
        <taxon>Powellomycetaceae</taxon>
        <taxon>Geranomyces</taxon>
    </lineage>
</organism>
<feature type="region of interest" description="Disordered" evidence="1">
    <location>
        <begin position="493"/>
        <end position="555"/>
    </location>
</feature>
<feature type="compositionally biased region" description="Basic and acidic residues" evidence="1">
    <location>
        <begin position="670"/>
        <end position="679"/>
    </location>
</feature>
<evidence type="ECO:0000259" key="2">
    <source>
        <dbReference type="SMART" id="SM00731"/>
    </source>
</evidence>
<dbReference type="InterPro" id="IPR006640">
    <property type="entry name" value="SprT-like_domain"/>
</dbReference>
<comment type="caution">
    <text evidence="3">The sequence shown here is derived from an EMBL/GenBank/DDBJ whole genome shotgun (WGS) entry which is preliminary data.</text>
</comment>
<dbReference type="PANTHER" id="PTHR23099">
    <property type="entry name" value="TRANSCRIPTIONAL REGULATOR"/>
    <property type="match status" value="1"/>
</dbReference>
<name>A0AAD5TM98_9FUNG</name>
<evidence type="ECO:0000313" key="3">
    <source>
        <dbReference type="EMBL" id="KAJ3176149.1"/>
    </source>
</evidence>
<dbReference type="PANTHER" id="PTHR23099:SF0">
    <property type="entry name" value="GERM CELL NUCLEAR ACIDIC PROTEIN"/>
    <property type="match status" value="1"/>
</dbReference>
<evidence type="ECO:0000313" key="4">
    <source>
        <dbReference type="Proteomes" id="UP001212152"/>
    </source>
</evidence>
<protein>
    <recommendedName>
        <fullName evidence="2">SprT-like domain-containing protein</fullName>
    </recommendedName>
</protein>
<dbReference type="InterPro" id="IPR036910">
    <property type="entry name" value="HMG_box_dom_sf"/>
</dbReference>
<feature type="region of interest" description="Disordered" evidence="1">
    <location>
        <begin position="349"/>
        <end position="395"/>
    </location>
</feature>
<feature type="compositionally biased region" description="Acidic residues" evidence="1">
    <location>
        <begin position="544"/>
        <end position="555"/>
    </location>
</feature>
<feature type="compositionally biased region" description="Low complexity" evidence="1">
    <location>
        <begin position="367"/>
        <end position="377"/>
    </location>
</feature>
<dbReference type="GO" id="GO:0006950">
    <property type="term" value="P:response to stress"/>
    <property type="evidence" value="ECO:0007669"/>
    <property type="project" value="UniProtKB-ARBA"/>
</dbReference>
<feature type="compositionally biased region" description="Acidic residues" evidence="1">
    <location>
        <begin position="236"/>
        <end position="252"/>
    </location>
</feature>
<dbReference type="AlphaFoldDB" id="A0AAD5TM98"/>
<dbReference type="SUPFAM" id="SSF47095">
    <property type="entry name" value="HMG-box"/>
    <property type="match status" value="1"/>
</dbReference>
<feature type="region of interest" description="Disordered" evidence="1">
    <location>
        <begin position="595"/>
        <end position="631"/>
    </location>
</feature>
<feature type="compositionally biased region" description="Basic residues" evidence="1">
    <location>
        <begin position="445"/>
        <end position="461"/>
    </location>
</feature>
<feature type="compositionally biased region" description="Basic and acidic residues" evidence="1">
    <location>
        <begin position="595"/>
        <end position="611"/>
    </location>
</feature>
<feature type="region of interest" description="Disordered" evidence="1">
    <location>
        <begin position="295"/>
        <end position="334"/>
    </location>
</feature>
<feature type="domain" description="SprT-like" evidence="2">
    <location>
        <begin position="777"/>
        <end position="919"/>
    </location>
</feature>
<gene>
    <name evidence="3" type="ORF">HDU87_005527</name>
</gene>
<feature type="region of interest" description="Disordered" evidence="1">
    <location>
        <begin position="231"/>
        <end position="261"/>
    </location>
</feature>
<feature type="region of interest" description="Disordered" evidence="1">
    <location>
        <begin position="662"/>
        <end position="719"/>
    </location>
</feature>
<accession>A0AAD5TM98</accession>
<proteinExistence type="predicted"/>
<dbReference type="GO" id="GO:0005634">
    <property type="term" value="C:nucleus"/>
    <property type="evidence" value="ECO:0007669"/>
    <property type="project" value="TreeGrafter"/>
</dbReference>
<dbReference type="CDD" id="cd00084">
    <property type="entry name" value="HMG-box_SF"/>
    <property type="match status" value="1"/>
</dbReference>
<dbReference type="Proteomes" id="UP001212152">
    <property type="component" value="Unassembled WGS sequence"/>
</dbReference>
<reference evidence="3" key="1">
    <citation type="submission" date="2020-05" db="EMBL/GenBank/DDBJ databases">
        <title>Phylogenomic resolution of chytrid fungi.</title>
        <authorList>
            <person name="Stajich J.E."/>
            <person name="Amses K."/>
            <person name="Simmons R."/>
            <person name="Seto K."/>
            <person name="Myers J."/>
            <person name="Bonds A."/>
            <person name="Quandt C.A."/>
            <person name="Barry K."/>
            <person name="Liu P."/>
            <person name="Grigoriev I."/>
            <person name="Longcore J.E."/>
            <person name="James T.Y."/>
        </authorList>
    </citation>
    <scope>NUCLEOTIDE SEQUENCE</scope>
    <source>
        <strain evidence="3">JEL0379</strain>
    </source>
</reference>
<sequence length="976" mass="104574">MLAAGLLGSTPSSALTALLQSGSPDPHTWHDLLALVPPLEREIEKRHRSLYPFEDPYQFLDPGFFEGGENDAGGVGIAGASALRSDEDSEGGNNDEGVAGDYYNDDHDDDNESTLPREESPHLDVVAMGELHVYEANDAYGLCEGESIQIYVPDSPTWGDAAVDASVELLPYPHAGGVDERQPVAGGGEESIDIPRLLSAGGDNDSAQYHQQHEDARAMFASANALLQLPCPDAARDDDGDVDEEVDEDNNDPSEYFSCSDDDKDIAALTTTIIMPPLPPLPPLPTHARRRSLQTLSNNSSPRDRHSLRPALTTPPPPPPRDDENVSSGGNAASGSSFHCVNVVAGGHTTDAPADGVTSTTATSRDAAPYAPPAAFALTPNDGKDDDPWSDSSAETLMPRTAAPATPAAAVATAKTLTPATPDQLRHPTDAHDRLFEHITLRKKKMRDSVKRNSRKPRWARRSSGGSPARRESVGSIEFERAVEAAAAVAAAECEGDDPLSPLRSRHNYHNRSRRRESFQFVDGTLADISPIGASGGGSRSEDDKGEIDQIEDGDFERRFARLGIRSGGGGGVGEGKDTAGARFLGEEARVLEDGCDERQAGDTKRVEHDSNGGGFLCEPSASPPPLQPSRDRVVIDLTSDGGDRFLMPSASLPLQSLERPIINLTRSNNDNEDKDRRRASTPYSPPRSQLPLPQRDNEDNDGYVSSSSSSSSSNPTRGLLVFPGTPTKTIPLSPATARIITTPAGGDGLKKHTLALTPSPTGKSTPSTAAFARKRVALSRALFEEFNNTAFEGRLPTDLEIAWSRRLNTTAGRCFQSRITQGERTARIELSTKVVDTLSKLRSTLAHELCHAAVWLLDTDTQKQKPHGPAFRAWGARVALAHPDINTTTCHAYAIAYKYTLALMGAGNQEGGENGVKVKKDGTPAKVNRYTLFVKENFGRLKGENPGMEVREVMRLVGKAFRAEQQAGAEGGGGN</sequence>